<protein>
    <recommendedName>
        <fullName evidence="6">Medium/long-chain acyl-CoA thioesterase YigI</fullName>
        <ecNumber evidence="5">3.1.2.20</ecNumber>
    </recommendedName>
</protein>
<dbReference type="PANTHER" id="PTHR43240:SF20">
    <property type="entry name" value="MEDIUM_LONG-CHAIN ACYL-COA THIOESTERASE YIGI"/>
    <property type="match status" value="1"/>
</dbReference>
<evidence type="ECO:0000313" key="9">
    <source>
        <dbReference type="EMBL" id="MBB4015506.1"/>
    </source>
</evidence>
<dbReference type="InterPro" id="IPR003736">
    <property type="entry name" value="PAAI_dom"/>
</dbReference>
<dbReference type="NCBIfam" id="TIGR00369">
    <property type="entry name" value="unchar_dom_1"/>
    <property type="match status" value="1"/>
</dbReference>
<dbReference type="SUPFAM" id="SSF54637">
    <property type="entry name" value="Thioesterase/thiol ester dehydrase-isomerase"/>
    <property type="match status" value="1"/>
</dbReference>
<dbReference type="EC" id="3.1.2.20" evidence="5"/>
<dbReference type="CDD" id="cd03443">
    <property type="entry name" value="PaaI_thioesterase"/>
    <property type="match status" value="1"/>
</dbReference>
<sequence>MHKPQDPDFEARVRRSFGKQSVMETIGARMTEVAPGETTIALLVAPHICQQHGFVHAGIVSTIADSACGYAALSLMPAGAGVLTAEFKINLLAPAAGDRLEAHGRVVRAGRMLTVAQAEVEAIDGERRKTVAVMTATLVTLEGREGIAD</sequence>
<evidence type="ECO:0000256" key="4">
    <source>
        <dbReference type="ARBA" id="ARBA00038381"/>
    </source>
</evidence>
<name>A0A840BXK6_9HYPH</name>
<comment type="catalytic activity">
    <reaction evidence="7">
        <text>a medium-chain fatty acyl-CoA + H2O = a medium-chain fatty acid + CoA + H(+)</text>
        <dbReference type="Rhea" id="RHEA:68184"/>
        <dbReference type="ChEBI" id="CHEBI:15377"/>
        <dbReference type="ChEBI" id="CHEBI:15378"/>
        <dbReference type="ChEBI" id="CHEBI:57287"/>
        <dbReference type="ChEBI" id="CHEBI:59558"/>
        <dbReference type="ChEBI" id="CHEBI:90546"/>
    </reaction>
</comment>
<evidence type="ECO:0000313" key="10">
    <source>
        <dbReference type="Proteomes" id="UP000577362"/>
    </source>
</evidence>
<evidence type="ECO:0000256" key="3">
    <source>
        <dbReference type="ARBA" id="ARBA00036002"/>
    </source>
</evidence>
<dbReference type="PANTHER" id="PTHR43240">
    <property type="entry name" value="1,4-DIHYDROXY-2-NAPHTHOYL-COA THIOESTERASE 1"/>
    <property type="match status" value="1"/>
</dbReference>
<evidence type="ECO:0000256" key="1">
    <source>
        <dbReference type="ARBA" id="ARBA00022801"/>
    </source>
</evidence>
<evidence type="ECO:0000256" key="7">
    <source>
        <dbReference type="ARBA" id="ARBA00048062"/>
    </source>
</evidence>
<dbReference type="Proteomes" id="UP000577362">
    <property type="component" value="Unassembled WGS sequence"/>
</dbReference>
<dbReference type="Pfam" id="PF03061">
    <property type="entry name" value="4HBT"/>
    <property type="match status" value="1"/>
</dbReference>
<evidence type="ECO:0000256" key="2">
    <source>
        <dbReference type="ARBA" id="ARBA00035880"/>
    </source>
</evidence>
<evidence type="ECO:0000256" key="6">
    <source>
        <dbReference type="ARBA" id="ARBA00040062"/>
    </source>
</evidence>
<proteinExistence type="inferred from homology"/>
<keyword evidence="1" id="KW-0378">Hydrolase</keyword>
<comment type="caution">
    <text evidence="9">The sequence shown here is derived from an EMBL/GenBank/DDBJ whole genome shotgun (WGS) entry which is preliminary data.</text>
</comment>
<keyword evidence="10" id="KW-1185">Reference proteome</keyword>
<evidence type="ECO:0000256" key="5">
    <source>
        <dbReference type="ARBA" id="ARBA00038894"/>
    </source>
</evidence>
<dbReference type="RefSeq" id="WP_019400581.1">
    <property type="nucleotide sequence ID" value="NZ_JACIEN010000001.1"/>
</dbReference>
<dbReference type="AlphaFoldDB" id="A0A840BXK6"/>
<comment type="catalytic activity">
    <reaction evidence="3">
        <text>a long-chain fatty acyl-CoA + H2O = a long-chain fatty acid + CoA + H(+)</text>
        <dbReference type="Rhea" id="RHEA:67680"/>
        <dbReference type="ChEBI" id="CHEBI:15377"/>
        <dbReference type="ChEBI" id="CHEBI:15378"/>
        <dbReference type="ChEBI" id="CHEBI:57287"/>
        <dbReference type="ChEBI" id="CHEBI:57560"/>
        <dbReference type="ChEBI" id="CHEBI:83139"/>
    </reaction>
</comment>
<dbReference type="Gene3D" id="3.10.129.10">
    <property type="entry name" value="Hotdog Thioesterase"/>
    <property type="match status" value="1"/>
</dbReference>
<dbReference type="GO" id="GO:0047617">
    <property type="term" value="F:fatty acyl-CoA hydrolase activity"/>
    <property type="evidence" value="ECO:0007669"/>
    <property type="project" value="UniProtKB-EC"/>
</dbReference>
<gene>
    <name evidence="9" type="ORF">GGR16_000512</name>
</gene>
<accession>A0A840BXK6</accession>
<dbReference type="InterPro" id="IPR029069">
    <property type="entry name" value="HotDog_dom_sf"/>
</dbReference>
<comment type="similarity">
    <text evidence="4">Belongs to the YigI thioesterase family.</text>
</comment>
<dbReference type="InterPro" id="IPR006683">
    <property type="entry name" value="Thioestr_dom"/>
</dbReference>
<feature type="domain" description="Thioesterase" evidence="8">
    <location>
        <begin position="52"/>
        <end position="126"/>
    </location>
</feature>
<reference evidence="9 10" key="1">
    <citation type="submission" date="2020-08" db="EMBL/GenBank/DDBJ databases">
        <title>Genomic Encyclopedia of Type Strains, Phase IV (KMG-IV): sequencing the most valuable type-strain genomes for metagenomic binning, comparative biology and taxonomic classification.</title>
        <authorList>
            <person name="Goeker M."/>
        </authorList>
    </citation>
    <scope>NUCLEOTIDE SEQUENCE [LARGE SCALE GENOMIC DNA]</scope>
    <source>
        <strain evidence="9 10">DSM 103737</strain>
    </source>
</reference>
<dbReference type="EMBL" id="JACIEN010000001">
    <property type="protein sequence ID" value="MBB4015506.1"/>
    <property type="molecule type" value="Genomic_DNA"/>
</dbReference>
<comment type="catalytic activity">
    <reaction evidence="2">
        <text>a fatty acyl-CoA + H2O = a fatty acid + CoA + H(+)</text>
        <dbReference type="Rhea" id="RHEA:16781"/>
        <dbReference type="ChEBI" id="CHEBI:15377"/>
        <dbReference type="ChEBI" id="CHEBI:15378"/>
        <dbReference type="ChEBI" id="CHEBI:28868"/>
        <dbReference type="ChEBI" id="CHEBI:57287"/>
        <dbReference type="ChEBI" id="CHEBI:77636"/>
        <dbReference type="EC" id="3.1.2.20"/>
    </reaction>
</comment>
<organism evidence="9 10">
    <name type="scientific">Chelatococcus caeni</name>
    <dbReference type="NCBI Taxonomy" id="1348468"/>
    <lineage>
        <taxon>Bacteria</taxon>
        <taxon>Pseudomonadati</taxon>
        <taxon>Pseudomonadota</taxon>
        <taxon>Alphaproteobacteria</taxon>
        <taxon>Hyphomicrobiales</taxon>
        <taxon>Chelatococcaceae</taxon>
        <taxon>Chelatococcus</taxon>
    </lineage>
</organism>
<evidence type="ECO:0000259" key="8">
    <source>
        <dbReference type="Pfam" id="PF03061"/>
    </source>
</evidence>